<gene>
    <name evidence="1" type="primary">291</name>
    <name evidence="1" type="ORF">AH04_291</name>
</gene>
<sequence>MKKMSKWHWALVGMTAIIVIGVLSGPTGVVDKYKTPEVAKVVTPDSDPTDLIVPLSFQFPNLNAKVEMRCIDPSTTHSGFSWDVSSLDKKNPPPATKIFFNFAKSKRDPLVASGWRGIQSPNDKLPMGDAFMLTAIQLKDAGSQSYNHYVFAVASSLEAVRNVSQEDVVYVPVGVVSMISTTTMTSNPCSTLQTN</sequence>
<dbReference type="GeneID" id="77944168"/>
<evidence type="ECO:0000313" key="2">
    <source>
        <dbReference type="Proteomes" id="UP000827517"/>
    </source>
</evidence>
<proteinExistence type="predicted"/>
<dbReference type="Proteomes" id="UP000827517">
    <property type="component" value="Segment"/>
</dbReference>
<keyword evidence="2" id="KW-1185">Reference proteome</keyword>
<accession>A0AAE7X2U7</accession>
<organism evidence="1 2">
    <name type="scientific">Erwinia phage AH04</name>
    <dbReference type="NCBI Taxonomy" id="2869569"/>
    <lineage>
        <taxon>Viruses</taxon>
        <taxon>Duplodnaviria</taxon>
        <taxon>Heunggongvirae</taxon>
        <taxon>Uroviricota</taxon>
        <taxon>Caudoviricetes</taxon>
        <taxon>Chimalliviridae</taxon>
        <taxon>Meadowvirus</taxon>
        <taxon>Meadowvirus AH04</taxon>
    </lineage>
</organism>
<dbReference type="RefSeq" id="YP_010668045.1">
    <property type="nucleotide sequence ID" value="NC_070952.1"/>
</dbReference>
<evidence type="ECO:0000313" key="1">
    <source>
        <dbReference type="EMBL" id="QZA70782.1"/>
    </source>
</evidence>
<dbReference type="KEGG" id="vg:77944168"/>
<dbReference type="EMBL" id="MZ501267">
    <property type="protein sequence ID" value="QZA70782.1"/>
    <property type="molecule type" value="Genomic_DNA"/>
</dbReference>
<reference evidence="1" key="1">
    <citation type="submission" date="2021-07" db="EMBL/GenBank/DDBJ databases">
        <authorList>
            <person name="Roth S.J."/>
            <person name="Krukonis G.P."/>
            <person name="Delesalle V.A."/>
        </authorList>
    </citation>
    <scope>NUCLEOTIDE SEQUENCE</scope>
</reference>
<protein>
    <submittedName>
        <fullName evidence="1">Uncharacterized protein</fullName>
    </submittedName>
</protein>
<name>A0AAE7X2U7_9CAUD</name>